<organism evidence="1 2">
    <name type="scientific">Aequorivita echinoideorum</name>
    <dbReference type="NCBI Taxonomy" id="1549647"/>
    <lineage>
        <taxon>Bacteria</taxon>
        <taxon>Pseudomonadati</taxon>
        <taxon>Bacteroidota</taxon>
        <taxon>Flavobacteriia</taxon>
        <taxon>Flavobacteriales</taxon>
        <taxon>Flavobacteriaceae</taxon>
        <taxon>Aequorivita</taxon>
    </lineage>
</organism>
<dbReference type="RefSeq" id="WP_214112478.1">
    <property type="nucleotide sequence ID" value="NZ_JAHCTB010000002.1"/>
</dbReference>
<dbReference type="Proteomes" id="UP001297092">
    <property type="component" value="Unassembled WGS sequence"/>
</dbReference>
<name>A0ABS5S333_9FLAO</name>
<sequence>MKSKNNKQIADSRKKAYLKIQKILDAGEVDKQFSHLSGEYYSSDKFIVTWMGFYRGIPSEFRISKCDSFYAAFSGYQAIYACASLFHEKQFEGFSTIERALISIGLKLAPPKQKRYFFDKYALPFNEKIKNIKTITNA</sequence>
<gene>
    <name evidence="1" type="ORF">KIV10_05450</name>
</gene>
<reference evidence="1 2" key="1">
    <citation type="submission" date="2021-05" db="EMBL/GenBank/DDBJ databases">
        <title>Aequorivita echinoideorum JCM 30378 genome.</title>
        <authorList>
            <person name="Zhang H."/>
            <person name="Li C."/>
        </authorList>
    </citation>
    <scope>NUCLEOTIDE SEQUENCE [LARGE SCALE GENOMIC DNA]</scope>
    <source>
        <strain evidence="1 2">JCM30378</strain>
    </source>
</reference>
<dbReference type="EMBL" id="JAHCTB010000002">
    <property type="protein sequence ID" value="MBT0607621.1"/>
    <property type="molecule type" value="Genomic_DNA"/>
</dbReference>
<evidence type="ECO:0000313" key="1">
    <source>
        <dbReference type="EMBL" id="MBT0607621.1"/>
    </source>
</evidence>
<keyword evidence="2" id="KW-1185">Reference proteome</keyword>
<accession>A0ABS5S333</accession>
<evidence type="ECO:0000313" key="2">
    <source>
        <dbReference type="Proteomes" id="UP001297092"/>
    </source>
</evidence>
<comment type="caution">
    <text evidence="1">The sequence shown here is derived from an EMBL/GenBank/DDBJ whole genome shotgun (WGS) entry which is preliminary data.</text>
</comment>
<protein>
    <submittedName>
        <fullName evidence="1">Uncharacterized protein</fullName>
    </submittedName>
</protein>
<proteinExistence type="predicted"/>